<dbReference type="Proteomes" id="UP000782312">
    <property type="component" value="Unassembled WGS sequence"/>
</dbReference>
<reference evidence="3" key="1">
    <citation type="submission" date="2020-07" db="EMBL/GenBank/DDBJ databases">
        <title>Huge and variable diversity of episymbiotic CPR bacteria and DPANN archaea in groundwater ecosystems.</title>
        <authorList>
            <person name="He C.Y."/>
            <person name="Keren R."/>
            <person name="Whittaker M."/>
            <person name="Farag I.F."/>
            <person name="Doudna J."/>
            <person name="Cate J.H.D."/>
            <person name="Banfield J.F."/>
        </authorList>
    </citation>
    <scope>NUCLEOTIDE SEQUENCE</scope>
    <source>
        <strain evidence="3">NC_groundwater_763_Ag_S-0.2um_68_21</strain>
    </source>
</reference>
<evidence type="ECO:0000313" key="4">
    <source>
        <dbReference type="Proteomes" id="UP000782312"/>
    </source>
</evidence>
<evidence type="ECO:0000313" key="3">
    <source>
        <dbReference type="EMBL" id="MBI3128303.1"/>
    </source>
</evidence>
<protein>
    <submittedName>
        <fullName evidence="3">PrpF family protein</fullName>
    </submittedName>
</protein>
<comment type="caution">
    <text evidence="3">The sequence shown here is derived from an EMBL/GenBank/DDBJ whole genome shotgun (WGS) entry which is preliminary data.</text>
</comment>
<dbReference type="SUPFAM" id="SSF54506">
    <property type="entry name" value="Diaminopimelate epimerase-like"/>
    <property type="match status" value="2"/>
</dbReference>
<dbReference type="InterPro" id="IPR007400">
    <property type="entry name" value="PrpF-like"/>
</dbReference>
<proteinExistence type="inferred from homology"/>
<dbReference type="Pfam" id="PF04303">
    <property type="entry name" value="PrpF"/>
    <property type="match status" value="1"/>
</dbReference>
<sequence length="385" mass="39860">MPQRRIPAVFVRGGTSRALVFHARDLPAGRGAWDPIFLRALGSPDPNGRQLDGMGGGVSSLSKVAVIGPPSRPDADVDYTFGQVSVEKALVDYRGNCGNISSAVGPFAVDEGLVAAPRDGEALVRIHNTNTGKIIRSRFWMEGGSAAVEGDCALPGVAGAGARVTLEFEDPGGAATGRLLPTGKAVETLYIPGLGPVEASLVDATNPVVFVRAGDVGLAGSEGPGAMDARTELMVNLEQIRAEAAVRMGLAPDRRTASESVLAVPKVAVVAPPAEYLDLRGERVPEESFDILSRVVSMGKTHRAYALTAAMCLAVAARIPGTLAHEAARAGGGDIRLGHPSGVQPVGAEVENANGSSRAAKVIVYRTARRLMEGAVLIPRGLFPA</sequence>
<dbReference type="EMBL" id="JACPUR010000027">
    <property type="protein sequence ID" value="MBI3128303.1"/>
    <property type="molecule type" value="Genomic_DNA"/>
</dbReference>
<comment type="similarity">
    <text evidence="1">Belongs to the PrpF family.</text>
</comment>
<evidence type="ECO:0000256" key="2">
    <source>
        <dbReference type="ARBA" id="ARBA00023235"/>
    </source>
</evidence>
<accession>A0A932I090</accession>
<dbReference type="PANTHER" id="PTHR43709">
    <property type="entry name" value="ACONITATE ISOMERASE-RELATED"/>
    <property type="match status" value="1"/>
</dbReference>
<dbReference type="GO" id="GO:0016853">
    <property type="term" value="F:isomerase activity"/>
    <property type="evidence" value="ECO:0007669"/>
    <property type="project" value="UniProtKB-KW"/>
</dbReference>
<dbReference type="PANTHER" id="PTHR43709:SF2">
    <property type="entry name" value="DUF453 DOMAIN PROTEIN (AFU_ORTHOLOGUE AFUA_6G00360)"/>
    <property type="match status" value="1"/>
</dbReference>
<organism evidence="3 4">
    <name type="scientific">Tectimicrobiota bacterium</name>
    <dbReference type="NCBI Taxonomy" id="2528274"/>
    <lineage>
        <taxon>Bacteria</taxon>
        <taxon>Pseudomonadati</taxon>
        <taxon>Nitrospinota/Tectimicrobiota group</taxon>
        <taxon>Candidatus Tectimicrobiota</taxon>
    </lineage>
</organism>
<name>A0A932I090_UNCTE</name>
<evidence type="ECO:0000256" key="1">
    <source>
        <dbReference type="ARBA" id="ARBA00007673"/>
    </source>
</evidence>
<dbReference type="Gene3D" id="3.10.310.10">
    <property type="entry name" value="Diaminopimelate Epimerase, Chain A, domain 1"/>
    <property type="match status" value="2"/>
</dbReference>
<dbReference type="AlphaFoldDB" id="A0A932I090"/>
<keyword evidence="2" id="KW-0413">Isomerase</keyword>
<gene>
    <name evidence="3" type="ORF">HYZ11_11915</name>
</gene>